<sequence>MLDGLEGEDGEGSAGAIIEHARKIAALELQIAALDGYG</sequence>
<comment type="caution">
    <text evidence="1">The sequence shown here is derived from an EMBL/GenBank/DDBJ whole genome shotgun (WGS) entry which is preliminary data.</text>
</comment>
<dbReference type="EMBL" id="SNRY01011646">
    <property type="protein sequence ID" value="KAA6304271.1"/>
    <property type="molecule type" value="Genomic_DNA"/>
</dbReference>
<reference evidence="1" key="1">
    <citation type="submission" date="2019-03" db="EMBL/GenBank/DDBJ databases">
        <title>Single cell metagenomics reveals metabolic interactions within the superorganism composed of flagellate Streblomastix strix and complex community of Bacteroidetes bacteria on its surface.</title>
        <authorList>
            <person name="Treitli S.C."/>
            <person name="Kolisko M."/>
            <person name="Husnik F."/>
            <person name="Keeling P."/>
            <person name="Hampl V."/>
        </authorList>
    </citation>
    <scope>NUCLEOTIDE SEQUENCE</scope>
    <source>
        <strain evidence="1">STM</strain>
    </source>
</reference>
<protein>
    <submittedName>
        <fullName evidence="1">Uncharacterized protein</fullName>
    </submittedName>
</protein>
<evidence type="ECO:0000313" key="1">
    <source>
        <dbReference type="EMBL" id="KAA6304271.1"/>
    </source>
</evidence>
<feature type="non-terminal residue" evidence="1">
    <location>
        <position position="38"/>
    </location>
</feature>
<dbReference type="AlphaFoldDB" id="A0A5J4P6E5"/>
<gene>
    <name evidence="1" type="ORF">EZS27_044082</name>
</gene>
<proteinExistence type="predicted"/>
<organism evidence="1">
    <name type="scientific">termite gut metagenome</name>
    <dbReference type="NCBI Taxonomy" id="433724"/>
    <lineage>
        <taxon>unclassified sequences</taxon>
        <taxon>metagenomes</taxon>
        <taxon>organismal metagenomes</taxon>
    </lineage>
</organism>
<accession>A0A5J4P6E5</accession>
<name>A0A5J4P6E5_9ZZZZ</name>